<evidence type="ECO:0008006" key="13">
    <source>
        <dbReference type="Google" id="ProtNLM"/>
    </source>
</evidence>
<dbReference type="InterPro" id="IPR019542">
    <property type="entry name" value="Enhancer_polycomb-like_N"/>
</dbReference>
<dbReference type="InterPro" id="IPR050701">
    <property type="entry name" value="Histone_Mod_Regulator"/>
</dbReference>
<evidence type="ECO:0000256" key="5">
    <source>
        <dbReference type="ARBA" id="ARBA00022833"/>
    </source>
</evidence>
<evidence type="ECO:0000313" key="11">
    <source>
        <dbReference type="EMBL" id="RPB20081.1"/>
    </source>
</evidence>
<feature type="compositionally biased region" description="Low complexity" evidence="8">
    <location>
        <begin position="200"/>
        <end position="212"/>
    </location>
</feature>
<accession>A0A3N4LHD6</accession>
<dbReference type="Pfam" id="PF13832">
    <property type="entry name" value="zf-HC5HC2H_2"/>
    <property type="match status" value="1"/>
</dbReference>
<dbReference type="GO" id="GO:0005634">
    <property type="term" value="C:nucleus"/>
    <property type="evidence" value="ECO:0007669"/>
    <property type="project" value="UniProtKB-SubCell"/>
</dbReference>
<feature type="compositionally biased region" description="Polar residues" evidence="8">
    <location>
        <begin position="35"/>
        <end position="59"/>
    </location>
</feature>
<dbReference type="GO" id="GO:0006357">
    <property type="term" value="P:regulation of transcription by RNA polymerase II"/>
    <property type="evidence" value="ECO:0007669"/>
    <property type="project" value="TreeGrafter"/>
</dbReference>
<dbReference type="SMART" id="SM00249">
    <property type="entry name" value="PHD"/>
    <property type="match status" value="2"/>
</dbReference>
<feature type="compositionally biased region" description="Polar residues" evidence="8">
    <location>
        <begin position="135"/>
        <end position="154"/>
    </location>
</feature>
<evidence type="ECO:0000259" key="10">
    <source>
        <dbReference type="PROSITE" id="PS51805"/>
    </source>
</evidence>
<keyword evidence="2" id="KW-0479">Metal-binding</keyword>
<feature type="region of interest" description="Disordered" evidence="8">
    <location>
        <begin position="412"/>
        <end position="441"/>
    </location>
</feature>
<evidence type="ECO:0000256" key="8">
    <source>
        <dbReference type="SAM" id="MobiDB-lite"/>
    </source>
</evidence>
<dbReference type="InterPro" id="IPR019786">
    <property type="entry name" value="Zinc_finger_PHD-type_CS"/>
</dbReference>
<dbReference type="OrthoDB" id="20839at2759"/>
<keyword evidence="5" id="KW-0862">Zinc</keyword>
<dbReference type="FunFam" id="3.30.40.10:FF:000007">
    <property type="entry name" value="Bromodomain containing 1, isoform CRA_b"/>
    <property type="match status" value="1"/>
</dbReference>
<evidence type="ECO:0000256" key="4">
    <source>
        <dbReference type="ARBA" id="ARBA00022771"/>
    </source>
</evidence>
<feature type="domain" description="PHD-type" evidence="9">
    <location>
        <begin position="442"/>
        <end position="492"/>
    </location>
</feature>
<feature type="domain" description="PHD-type" evidence="10">
    <location>
        <begin position="496"/>
        <end position="611"/>
    </location>
</feature>
<dbReference type="STRING" id="1051890.A0A3N4LHD6"/>
<dbReference type="Gene3D" id="3.30.40.10">
    <property type="entry name" value="Zinc/RING finger domain, C3HC4 (zinc finger)"/>
    <property type="match status" value="2"/>
</dbReference>
<feature type="region of interest" description="Disordered" evidence="8">
    <location>
        <begin position="663"/>
        <end position="692"/>
    </location>
</feature>
<keyword evidence="12" id="KW-1185">Reference proteome</keyword>
<feature type="compositionally biased region" description="Polar residues" evidence="8">
    <location>
        <begin position="1403"/>
        <end position="1435"/>
    </location>
</feature>
<sequence>MAPALNTHRRPFNTRGRGRGRGRPRLYGRGGSMMGSRTTCKPSTKQQSTNGIEQSSTPSRRGRGRKPINGERRISGPTFIRDISAIMGDPTAPGYKPREERSYLEFHPDLDVGMVLRVMSAEDVDGVTYQPPNLPSTETNPNTQDTSVASQQEGAHTMLPIRTASDPQHPPPTVGPENAPLLFDSDDLVVSDLLPPPVTPASRPSRSTAASGRRGGPGRPPKTPKPPLLKPQAEVLNLLKPSYRLRPNPNFSFNHGIPNSVSYSSTSQQTSGAIGGVMRAPMHQQHRTPKTMANVGYQGTEKVRSRPKNMIRGVGGFYGDDLSTSAVIKGDKKEDGSSTVPGVAIVGEGSGVGVGFGAEGERVEYDMDEQDDKWLAKLNSNRRLLEVESISREIFEITMTKIEKEWCSLEKQIPKKPPGPKTPHPGHSHRNGNDGDEEGAEDSKCAICDDGECENSNAIVFCDGCDLAVHQDCYGVPYIPEGQWLCRKCLNSPRQVVNCILCPNMDGAFKQTVTNAWAHLLCAMWIPEVVIGNQSFMEPIDGIEDIPKQRWKLTCYICRQRMGACIQCSNKNCFVAFHVTCARRARLFLKMKSSGGGLEFNNLKGFCDRHVPTDWRRENDVENAILDAQEFYAASLSDSMWRESQLSGLDKELESQQYDHHELTPANGESSSMTTISGVHQGSPSAPAGARRRKSQLVQNKVVWKLPSGAPVIPQIVFNAVCDSIAKFGVSKRKEYVAEVCKYWTLKREARRGAALIKRLQLPESSSELTRRNWKAISQGRKKLLGRVAFATELRKDVEQLRLLADEVKRREREKLRIAGMMRDYVEKVYFPEVPLMQPIFEKAQSLDKGDHFKLGFSILGSRLHDKLYFTIDAFYNDLTAMLQSRPLDPRFAYSFPPEYGIAAPSSKPFIGRLHSTDDDDTTNDIQALRTANRILKMIAPLVEEAKKKEDDLRANPYAVAAKELEDRLEKERGKVRTASRTPISPITANLLADKMDVDVDVKDETRSDQGVMVAPLPKKNEGGAQNDETMDVDAEADEDLDADGEYEVEDISLMQPIPDGRTTNSTVLYSGQQGVQASITNGNSDTLLDIANHTGSKPESVANSPVLLNSAATVTVPFPEGSPSLAQSPNSTATAFPTLSAAHWNGKHPPWYLQEFDPKGLVLHEERWLGRDIARESSPLSELSEDEMLGLVGEVGDENNAGHARLPGSLLTVPAENGTSNLGIGVIQGNTLTRDILELNRPARAESSSLGRSRLYRGKFRRGRFRGRGRGKGVASRGGSRAAEIEVDGDAENFQGAENIEDGVLVIDERPRTEMIDPPENTSSSAQTDLKAEPAAMNSEENISTKLDQIPLADGNGNDEMDIDPPQLPPLPAQKSPEDTPQTPRTSSLSPLTSVVADFDSSPLSNPPTRLSQRDQSPSQYRRTSAGSLDTGNTEAYHEDEEGSIQNHSNPNTPHKRSRKNMVFARQSNGRFGSNKGGAVVASSSVKKKRSKRWI</sequence>
<evidence type="ECO:0000313" key="12">
    <source>
        <dbReference type="Proteomes" id="UP000267821"/>
    </source>
</evidence>
<reference evidence="11 12" key="1">
    <citation type="journal article" date="2018" name="Nat. Ecol. Evol.">
        <title>Pezizomycetes genomes reveal the molecular basis of ectomycorrhizal truffle lifestyle.</title>
        <authorList>
            <person name="Murat C."/>
            <person name="Payen T."/>
            <person name="Noel B."/>
            <person name="Kuo A."/>
            <person name="Morin E."/>
            <person name="Chen J."/>
            <person name="Kohler A."/>
            <person name="Krizsan K."/>
            <person name="Balestrini R."/>
            <person name="Da Silva C."/>
            <person name="Montanini B."/>
            <person name="Hainaut M."/>
            <person name="Levati E."/>
            <person name="Barry K.W."/>
            <person name="Belfiori B."/>
            <person name="Cichocki N."/>
            <person name="Clum A."/>
            <person name="Dockter R.B."/>
            <person name="Fauchery L."/>
            <person name="Guy J."/>
            <person name="Iotti M."/>
            <person name="Le Tacon F."/>
            <person name="Lindquist E.A."/>
            <person name="Lipzen A."/>
            <person name="Malagnac F."/>
            <person name="Mello A."/>
            <person name="Molinier V."/>
            <person name="Miyauchi S."/>
            <person name="Poulain J."/>
            <person name="Riccioni C."/>
            <person name="Rubini A."/>
            <person name="Sitrit Y."/>
            <person name="Splivallo R."/>
            <person name="Traeger S."/>
            <person name="Wang M."/>
            <person name="Zifcakova L."/>
            <person name="Wipf D."/>
            <person name="Zambonelli A."/>
            <person name="Paolocci F."/>
            <person name="Nowrousian M."/>
            <person name="Ottonello S."/>
            <person name="Baldrian P."/>
            <person name="Spatafora J.W."/>
            <person name="Henrissat B."/>
            <person name="Nagy L.G."/>
            <person name="Aury J.M."/>
            <person name="Wincker P."/>
            <person name="Grigoriev I.V."/>
            <person name="Bonfante P."/>
            <person name="Martin F.M."/>
        </authorList>
    </citation>
    <scope>NUCLEOTIDE SEQUENCE [LARGE SCALE GENOMIC DNA]</scope>
    <source>
        <strain evidence="11 12">ATCC MYA-4762</strain>
    </source>
</reference>
<dbReference type="InterPro" id="IPR011011">
    <property type="entry name" value="Znf_FYVE_PHD"/>
</dbReference>
<dbReference type="FunFam" id="3.30.40.10:FF:000008">
    <property type="entry name" value="Bromodomain containing 1, isoform CRA_a"/>
    <property type="match status" value="1"/>
</dbReference>
<dbReference type="CDD" id="cd15492">
    <property type="entry name" value="PHD_BRPF_JADE_like"/>
    <property type="match status" value="1"/>
</dbReference>
<dbReference type="Proteomes" id="UP000267821">
    <property type="component" value="Unassembled WGS sequence"/>
</dbReference>
<feature type="region of interest" description="Disordered" evidence="8">
    <location>
        <begin position="126"/>
        <end position="230"/>
    </location>
</feature>
<feature type="region of interest" description="Disordered" evidence="8">
    <location>
        <begin position="1314"/>
        <end position="1496"/>
    </location>
</feature>
<dbReference type="PANTHER" id="PTHR13793:SF107">
    <property type="entry name" value="BROMODOMAIN-CONTAINING PROTEIN HOMOLOG"/>
    <property type="match status" value="1"/>
</dbReference>
<dbReference type="InterPro" id="IPR001965">
    <property type="entry name" value="Znf_PHD"/>
</dbReference>
<dbReference type="SUPFAM" id="SSF57903">
    <property type="entry name" value="FYVE/PHD zinc finger"/>
    <property type="match status" value="1"/>
</dbReference>
<dbReference type="EMBL" id="ML121578">
    <property type="protein sequence ID" value="RPB20081.1"/>
    <property type="molecule type" value="Genomic_DNA"/>
</dbReference>
<feature type="region of interest" description="Disordered" evidence="8">
    <location>
        <begin position="1"/>
        <end position="75"/>
    </location>
</feature>
<name>A0A3N4LHD6_9PEZI</name>
<gene>
    <name evidence="11" type="ORF">L211DRAFT_842113</name>
</gene>
<dbReference type="Pfam" id="PF10513">
    <property type="entry name" value="EPL1"/>
    <property type="match status" value="1"/>
</dbReference>
<feature type="compositionally biased region" description="Polar residues" evidence="8">
    <location>
        <begin position="1445"/>
        <end position="1454"/>
    </location>
</feature>
<dbReference type="PROSITE" id="PS51805">
    <property type="entry name" value="EPHD"/>
    <property type="match status" value="1"/>
</dbReference>
<dbReference type="PROSITE" id="PS50016">
    <property type="entry name" value="ZF_PHD_2"/>
    <property type="match status" value="1"/>
</dbReference>
<keyword evidence="4 7" id="KW-0863">Zinc-finger</keyword>
<keyword evidence="6" id="KW-0539">Nucleus</keyword>
<dbReference type="Pfam" id="PF13831">
    <property type="entry name" value="PHD_2"/>
    <property type="match status" value="1"/>
</dbReference>
<dbReference type="InterPro" id="IPR034732">
    <property type="entry name" value="EPHD"/>
</dbReference>
<dbReference type="GO" id="GO:0008270">
    <property type="term" value="F:zinc ion binding"/>
    <property type="evidence" value="ECO:0007669"/>
    <property type="project" value="UniProtKB-KW"/>
</dbReference>
<comment type="subcellular location">
    <subcellularLocation>
        <location evidence="1">Nucleus</location>
    </subcellularLocation>
</comment>
<evidence type="ECO:0000256" key="7">
    <source>
        <dbReference type="PROSITE-ProRule" id="PRU00146"/>
    </source>
</evidence>
<organism evidence="11 12">
    <name type="scientific">Terfezia boudieri ATCC MYA-4762</name>
    <dbReference type="NCBI Taxonomy" id="1051890"/>
    <lineage>
        <taxon>Eukaryota</taxon>
        <taxon>Fungi</taxon>
        <taxon>Dikarya</taxon>
        <taxon>Ascomycota</taxon>
        <taxon>Pezizomycotina</taxon>
        <taxon>Pezizomycetes</taxon>
        <taxon>Pezizales</taxon>
        <taxon>Pezizaceae</taxon>
        <taxon>Terfezia</taxon>
    </lineage>
</organism>
<feature type="compositionally biased region" description="Basic residues" evidence="8">
    <location>
        <begin position="7"/>
        <end position="26"/>
    </location>
</feature>
<feature type="compositionally biased region" description="Low complexity" evidence="8">
    <location>
        <begin position="1381"/>
        <end position="1395"/>
    </location>
</feature>
<evidence type="ECO:0000256" key="6">
    <source>
        <dbReference type="ARBA" id="ARBA00023242"/>
    </source>
</evidence>
<evidence type="ECO:0000256" key="1">
    <source>
        <dbReference type="ARBA" id="ARBA00004123"/>
    </source>
</evidence>
<proteinExistence type="predicted"/>
<dbReference type="InterPro" id="IPR013083">
    <property type="entry name" value="Znf_RING/FYVE/PHD"/>
</dbReference>
<feature type="compositionally biased region" description="Polar residues" evidence="8">
    <location>
        <begin position="667"/>
        <end position="684"/>
    </location>
</feature>
<protein>
    <recommendedName>
        <fullName evidence="13">PHD finger domain-containing protein</fullName>
    </recommendedName>
</protein>
<dbReference type="PANTHER" id="PTHR13793">
    <property type="entry name" value="PHD FINGER PROTEINS"/>
    <property type="match status" value="1"/>
</dbReference>
<dbReference type="InParanoid" id="A0A3N4LHD6"/>
<dbReference type="PROSITE" id="PS01359">
    <property type="entry name" value="ZF_PHD_1"/>
    <property type="match status" value="1"/>
</dbReference>
<dbReference type="CDD" id="cd15670">
    <property type="entry name" value="ePHD_BRPF"/>
    <property type="match status" value="1"/>
</dbReference>
<feature type="compositionally biased region" description="Pro residues" evidence="8">
    <location>
        <begin position="218"/>
        <end position="229"/>
    </location>
</feature>
<feature type="compositionally biased region" description="Basic residues" evidence="8">
    <location>
        <begin position="1487"/>
        <end position="1496"/>
    </location>
</feature>
<evidence type="ECO:0000256" key="2">
    <source>
        <dbReference type="ARBA" id="ARBA00022723"/>
    </source>
</evidence>
<feature type="compositionally biased region" description="Low complexity" evidence="8">
    <location>
        <begin position="1474"/>
        <end position="1486"/>
    </location>
</feature>
<evidence type="ECO:0000256" key="3">
    <source>
        <dbReference type="ARBA" id="ARBA00022737"/>
    </source>
</evidence>
<dbReference type="InterPro" id="IPR019787">
    <property type="entry name" value="Znf_PHD-finger"/>
</dbReference>
<keyword evidence="3" id="KW-0677">Repeat</keyword>
<evidence type="ECO:0000259" key="9">
    <source>
        <dbReference type="PROSITE" id="PS50016"/>
    </source>
</evidence>